<accession>A0ABQ0L4G8</accession>
<dbReference type="Gene3D" id="3.40.50.12780">
    <property type="entry name" value="N-terminal domain of ligase-like"/>
    <property type="match status" value="1"/>
</dbReference>
<sequence>MQLPRQDGLASTTFTPLPLDDPEGLLLPNVLHYHAKFNSDHPVFVYQDGVSGPKITLTWADAFRAFERVGRVMLRKIDGASPRTVVGVLAASDQITYLTTLGGLLLAGLVPFLISPRNSDAAIAHLLRSTECTHLLVNEADASTCKLAEAVQARMAEGRDGLTVSLLSLPSYEEIFRDDSAVVTPLPKLKVADDDVAAIMHSSGSSAFPKVVSISHRFLRETGLTPYSGEVDLAGQVLSIHAIPMFHMLGLNEFLYGVYNGMALAGFSPRSPVPKVPTGDIVLAAAQGTAATMLVYVGSRPTDHDAAEQPHRRDLWRRTSEAYIFFCSGRPEAHGSTESVGDSLAAHGAHLVHQYGSTEASGVSLVVPAQNPEEGWDWFKARTSWTNRIRPPAHCRFTALPPHEPNIRTRRPARRIPTFFPGRPPTSRQKQRELTSSQACASHTPAILDASRRFDTNDLLLQHPTNSTLWKVYGRQDDQIVHSNGEKTNPVPLGMFSSPIRARRE</sequence>
<evidence type="ECO:0000256" key="2">
    <source>
        <dbReference type="SAM" id="MobiDB-lite"/>
    </source>
</evidence>
<dbReference type="SUPFAM" id="SSF56801">
    <property type="entry name" value="Acetyl-CoA synthetase-like"/>
    <property type="match status" value="1"/>
</dbReference>
<feature type="region of interest" description="Disordered" evidence="2">
    <location>
        <begin position="415"/>
        <end position="441"/>
    </location>
</feature>
<dbReference type="PANTHER" id="PTHR43201:SF8">
    <property type="entry name" value="ACYL-COA SYNTHETASE FAMILY MEMBER 3"/>
    <property type="match status" value="1"/>
</dbReference>
<evidence type="ECO:0000259" key="3">
    <source>
        <dbReference type="Pfam" id="PF00501"/>
    </source>
</evidence>
<dbReference type="InterPro" id="IPR000873">
    <property type="entry name" value="AMP-dep_synth/lig_dom"/>
</dbReference>
<dbReference type="Proteomes" id="UP000815677">
    <property type="component" value="Unassembled WGS sequence"/>
</dbReference>
<organism evidence="4 5">
    <name type="scientific">Mycena chlorophos</name>
    <name type="common">Agaric fungus</name>
    <name type="synonym">Agaricus chlorophos</name>
    <dbReference type="NCBI Taxonomy" id="658473"/>
    <lineage>
        <taxon>Eukaryota</taxon>
        <taxon>Fungi</taxon>
        <taxon>Dikarya</taxon>
        <taxon>Basidiomycota</taxon>
        <taxon>Agaricomycotina</taxon>
        <taxon>Agaricomycetes</taxon>
        <taxon>Agaricomycetidae</taxon>
        <taxon>Agaricales</taxon>
        <taxon>Marasmiineae</taxon>
        <taxon>Mycenaceae</taxon>
        <taxon>Mycena</taxon>
    </lineage>
</organism>
<reference evidence="4" key="1">
    <citation type="submission" date="2014-09" db="EMBL/GenBank/DDBJ databases">
        <title>Genome sequence of the luminous mushroom Mycena chlorophos for searching fungal bioluminescence genes.</title>
        <authorList>
            <person name="Tanaka Y."/>
            <person name="Kasuga D."/>
            <person name="Oba Y."/>
            <person name="Hase S."/>
            <person name="Sato K."/>
            <person name="Oba Y."/>
            <person name="Sakakibara Y."/>
        </authorList>
    </citation>
    <scope>NUCLEOTIDE SEQUENCE</scope>
</reference>
<evidence type="ECO:0000256" key="1">
    <source>
        <dbReference type="ARBA" id="ARBA00006432"/>
    </source>
</evidence>
<feature type="region of interest" description="Disordered" evidence="2">
    <location>
        <begin position="482"/>
        <end position="505"/>
    </location>
</feature>
<comment type="similarity">
    <text evidence="1">Belongs to the ATP-dependent AMP-binding enzyme family.</text>
</comment>
<gene>
    <name evidence="4" type="ORF">MCHLO_02352</name>
</gene>
<feature type="domain" description="AMP-dependent synthetase/ligase" evidence="3">
    <location>
        <begin position="34"/>
        <end position="373"/>
    </location>
</feature>
<name>A0ABQ0L4G8_MYCCL</name>
<dbReference type="EMBL" id="DF840160">
    <property type="protein sequence ID" value="GAT44741.1"/>
    <property type="molecule type" value="Genomic_DNA"/>
</dbReference>
<dbReference type="Pfam" id="PF00501">
    <property type="entry name" value="AMP-binding"/>
    <property type="match status" value="1"/>
</dbReference>
<proteinExistence type="inferred from homology"/>
<dbReference type="PANTHER" id="PTHR43201">
    <property type="entry name" value="ACYL-COA SYNTHETASE"/>
    <property type="match status" value="1"/>
</dbReference>
<dbReference type="InterPro" id="IPR042099">
    <property type="entry name" value="ANL_N_sf"/>
</dbReference>
<keyword evidence="5" id="KW-1185">Reference proteome</keyword>
<evidence type="ECO:0000313" key="4">
    <source>
        <dbReference type="EMBL" id="GAT44741.1"/>
    </source>
</evidence>
<protein>
    <submittedName>
        <fullName evidence="4">Acetyl-CoA synthetase-like protein</fullName>
    </submittedName>
</protein>
<evidence type="ECO:0000313" key="5">
    <source>
        <dbReference type="Proteomes" id="UP000815677"/>
    </source>
</evidence>